<feature type="region of interest" description="Disordered" evidence="1">
    <location>
        <begin position="1"/>
        <end position="46"/>
    </location>
</feature>
<organism evidence="2 3">
    <name type="scientific">Liparis tanakae</name>
    <name type="common">Tanaka's snailfish</name>
    <dbReference type="NCBI Taxonomy" id="230148"/>
    <lineage>
        <taxon>Eukaryota</taxon>
        <taxon>Metazoa</taxon>
        <taxon>Chordata</taxon>
        <taxon>Craniata</taxon>
        <taxon>Vertebrata</taxon>
        <taxon>Euteleostomi</taxon>
        <taxon>Actinopterygii</taxon>
        <taxon>Neopterygii</taxon>
        <taxon>Teleostei</taxon>
        <taxon>Neoteleostei</taxon>
        <taxon>Acanthomorphata</taxon>
        <taxon>Eupercaria</taxon>
        <taxon>Perciformes</taxon>
        <taxon>Cottioidei</taxon>
        <taxon>Cottales</taxon>
        <taxon>Liparidae</taxon>
        <taxon>Liparis</taxon>
    </lineage>
</organism>
<name>A0A4Z2GBE8_9TELE</name>
<evidence type="ECO:0000313" key="3">
    <source>
        <dbReference type="Proteomes" id="UP000314294"/>
    </source>
</evidence>
<evidence type="ECO:0000313" key="2">
    <source>
        <dbReference type="EMBL" id="TNN50916.1"/>
    </source>
</evidence>
<dbReference type="Proteomes" id="UP000314294">
    <property type="component" value="Unassembled WGS sequence"/>
</dbReference>
<proteinExistence type="predicted"/>
<keyword evidence="3" id="KW-1185">Reference proteome</keyword>
<gene>
    <name evidence="2" type="ORF">EYF80_038897</name>
</gene>
<protein>
    <submittedName>
        <fullName evidence="2">Uncharacterized protein</fullName>
    </submittedName>
</protein>
<dbReference type="EMBL" id="SRLO01000601">
    <property type="protein sequence ID" value="TNN50916.1"/>
    <property type="molecule type" value="Genomic_DNA"/>
</dbReference>
<reference evidence="2 3" key="1">
    <citation type="submission" date="2019-03" db="EMBL/GenBank/DDBJ databases">
        <title>First draft genome of Liparis tanakae, snailfish: a comprehensive survey of snailfish specific genes.</title>
        <authorList>
            <person name="Kim W."/>
            <person name="Song I."/>
            <person name="Jeong J.-H."/>
            <person name="Kim D."/>
            <person name="Kim S."/>
            <person name="Ryu S."/>
            <person name="Song J.Y."/>
            <person name="Lee S.K."/>
        </authorList>
    </citation>
    <scope>NUCLEOTIDE SEQUENCE [LARGE SCALE GENOMIC DNA]</scope>
    <source>
        <tissue evidence="2">Muscle</tissue>
    </source>
</reference>
<dbReference type="AlphaFoldDB" id="A0A4Z2GBE8"/>
<comment type="caution">
    <text evidence="2">The sequence shown here is derived from an EMBL/GenBank/DDBJ whole genome shotgun (WGS) entry which is preliminary data.</text>
</comment>
<accession>A0A4Z2GBE8</accession>
<sequence>MGVEEVVRRMGKLTENTNPIRNMAPDVEHARNTGVPAGRRVAAPEPPAALLRSRGMEFTGK</sequence>
<evidence type="ECO:0000256" key="1">
    <source>
        <dbReference type="SAM" id="MobiDB-lite"/>
    </source>
</evidence>